<evidence type="ECO:0000313" key="2">
    <source>
        <dbReference type="Proteomes" id="UP001341840"/>
    </source>
</evidence>
<sequence>MVRQRSDLGRTSKSLNQSLHRFSDRSGSLNLGLSNIIISRALLSLRAAINPGFALLLERHYPHIAPGEVSPTTTVAEGLFTYDKTAFPNSFGLQLLQERARETGQAVLELTTVDDILVLSFAYDGDMLSDLKTVQKIVSTFVENKKHVTVFSTAHNNCSVVLLRCMTKTVYA</sequence>
<protein>
    <submittedName>
        <fullName evidence="1">Uncharacterized protein</fullName>
    </submittedName>
</protein>
<accession>A0ABU6YC19</accession>
<dbReference type="EMBL" id="JASCZI010241842">
    <property type="protein sequence ID" value="MED6207604.1"/>
    <property type="molecule type" value="Genomic_DNA"/>
</dbReference>
<keyword evidence="2" id="KW-1185">Reference proteome</keyword>
<organism evidence="1 2">
    <name type="scientific">Stylosanthes scabra</name>
    <dbReference type="NCBI Taxonomy" id="79078"/>
    <lineage>
        <taxon>Eukaryota</taxon>
        <taxon>Viridiplantae</taxon>
        <taxon>Streptophyta</taxon>
        <taxon>Embryophyta</taxon>
        <taxon>Tracheophyta</taxon>
        <taxon>Spermatophyta</taxon>
        <taxon>Magnoliopsida</taxon>
        <taxon>eudicotyledons</taxon>
        <taxon>Gunneridae</taxon>
        <taxon>Pentapetalae</taxon>
        <taxon>rosids</taxon>
        <taxon>fabids</taxon>
        <taxon>Fabales</taxon>
        <taxon>Fabaceae</taxon>
        <taxon>Papilionoideae</taxon>
        <taxon>50 kb inversion clade</taxon>
        <taxon>dalbergioids sensu lato</taxon>
        <taxon>Dalbergieae</taxon>
        <taxon>Pterocarpus clade</taxon>
        <taxon>Stylosanthes</taxon>
    </lineage>
</organism>
<gene>
    <name evidence="1" type="ORF">PIB30_037301</name>
</gene>
<reference evidence="1 2" key="1">
    <citation type="journal article" date="2023" name="Plants (Basel)">
        <title>Bridging the Gap: Combining Genomics and Transcriptomics Approaches to Understand Stylosanthes scabra, an Orphan Legume from the Brazilian Caatinga.</title>
        <authorList>
            <person name="Ferreira-Neto J.R.C."/>
            <person name="da Silva M.D."/>
            <person name="Binneck E."/>
            <person name="de Melo N.F."/>
            <person name="da Silva R.H."/>
            <person name="de Melo A.L.T.M."/>
            <person name="Pandolfi V."/>
            <person name="Bustamante F.O."/>
            <person name="Brasileiro-Vidal A.C."/>
            <person name="Benko-Iseppon A.M."/>
        </authorList>
    </citation>
    <scope>NUCLEOTIDE SEQUENCE [LARGE SCALE GENOMIC DNA]</scope>
    <source>
        <tissue evidence="1">Leaves</tissue>
    </source>
</reference>
<evidence type="ECO:0000313" key="1">
    <source>
        <dbReference type="EMBL" id="MED6207604.1"/>
    </source>
</evidence>
<proteinExistence type="predicted"/>
<name>A0ABU6YC19_9FABA</name>
<dbReference type="Proteomes" id="UP001341840">
    <property type="component" value="Unassembled WGS sequence"/>
</dbReference>
<comment type="caution">
    <text evidence="1">The sequence shown here is derived from an EMBL/GenBank/DDBJ whole genome shotgun (WGS) entry which is preliminary data.</text>
</comment>